<organism evidence="10 11">
    <name type="scientific">Ascoidea rubescens DSM 1968</name>
    <dbReference type="NCBI Taxonomy" id="1344418"/>
    <lineage>
        <taxon>Eukaryota</taxon>
        <taxon>Fungi</taxon>
        <taxon>Dikarya</taxon>
        <taxon>Ascomycota</taxon>
        <taxon>Saccharomycotina</taxon>
        <taxon>Saccharomycetes</taxon>
        <taxon>Ascoideaceae</taxon>
        <taxon>Ascoidea</taxon>
    </lineage>
</organism>
<sequence length="56" mass="6435">MAYNFSEESKERIIKVLGATRTMVHYTWVPFILYLGWKSTSNKPNLISLFSPLPSA</sequence>
<dbReference type="EMBL" id="KV454475">
    <property type="protein sequence ID" value="ODV63828.1"/>
    <property type="molecule type" value="Genomic_DNA"/>
</dbReference>
<dbReference type="OrthoDB" id="284357at2759"/>
<dbReference type="GeneID" id="30965995"/>
<proteinExistence type="inferred from homology"/>
<keyword evidence="7" id="KW-1133">Transmembrane helix</keyword>
<dbReference type="InParanoid" id="A0A1D2VQG4"/>
<keyword evidence="6" id="KW-0653">Protein transport</keyword>
<evidence type="ECO:0000313" key="10">
    <source>
        <dbReference type="EMBL" id="ODV63828.1"/>
    </source>
</evidence>
<evidence type="ECO:0000256" key="9">
    <source>
        <dbReference type="ARBA" id="ARBA00023136"/>
    </source>
</evidence>
<dbReference type="InterPro" id="IPR012621">
    <property type="entry name" value="Tom7"/>
</dbReference>
<comment type="similarity">
    <text evidence="2">Belongs to the Tom7 family.</text>
</comment>
<comment type="subcellular location">
    <subcellularLocation>
        <location evidence="1">Mitochondrion outer membrane</location>
        <topology evidence="1">Single-pass membrane protein</topology>
    </subcellularLocation>
</comment>
<evidence type="ECO:0000256" key="4">
    <source>
        <dbReference type="ARBA" id="ARBA00022692"/>
    </source>
</evidence>
<dbReference type="Pfam" id="PF08038">
    <property type="entry name" value="Tom7"/>
    <property type="match status" value="1"/>
</dbReference>
<keyword evidence="5" id="KW-1000">Mitochondrion outer membrane</keyword>
<name>A0A1D2VQG4_9ASCO</name>
<evidence type="ECO:0000256" key="2">
    <source>
        <dbReference type="ARBA" id="ARBA00010917"/>
    </source>
</evidence>
<evidence type="ECO:0000313" key="11">
    <source>
        <dbReference type="Proteomes" id="UP000095038"/>
    </source>
</evidence>
<evidence type="ECO:0000256" key="3">
    <source>
        <dbReference type="ARBA" id="ARBA00022448"/>
    </source>
</evidence>
<dbReference type="Proteomes" id="UP000095038">
    <property type="component" value="Unassembled WGS sequence"/>
</dbReference>
<dbReference type="GO" id="GO:0008320">
    <property type="term" value="F:protein transmembrane transporter activity"/>
    <property type="evidence" value="ECO:0007669"/>
    <property type="project" value="EnsemblFungi"/>
</dbReference>
<evidence type="ECO:0000256" key="1">
    <source>
        <dbReference type="ARBA" id="ARBA00004572"/>
    </source>
</evidence>
<evidence type="ECO:0000256" key="6">
    <source>
        <dbReference type="ARBA" id="ARBA00022927"/>
    </source>
</evidence>
<keyword evidence="3" id="KW-0813">Transport</keyword>
<dbReference type="GO" id="GO:0030150">
    <property type="term" value="P:protein import into mitochondrial matrix"/>
    <property type="evidence" value="ECO:0007669"/>
    <property type="project" value="EnsemblFungi"/>
</dbReference>
<evidence type="ECO:0000256" key="7">
    <source>
        <dbReference type="ARBA" id="ARBA00022989"/>
    </source>
</evidence>
<evidence type="ECO:0000256" key="5">
    <source>
        <dbReference type="ARBA" id="ARBA00022787"/>
    </source>
</evidence>
<dbReference type="FunCoup" id="A0A1D2VQG4">
    <property type="interactions" value="36"/>
</dbReference>
<dbReference type="AlphaFoldDB" id="A0A1D2VQG4"/>
<keyword evidence="11" id="KW-1185">Reference proteome</keyword>
<keyword evidence="4" id="KW-0812">Transmembrane</keyword>
<dbReference type="GO" id="GO:0005742">
    <property type="term" value="C:mitochondrial outer membrane translocase complex"/>
    <property type="evidence" value="ECO:0007669"/>
    <property type="project" value="EnsemblFungi"/>
</dbReference>
<dbReference type="RefSeq" id="XP_020050135.1">
    <property type="nucleotide sequence ID" value="XM_020192359.1"/>
</dbReference>
<gene>
    <name evidence="10" type="ORF">ASCRUDRAFT_73597</name>
</gene>
<reference evidence="11" key="1">
    <citation type="submission" date="2016-05" db="EMBL/GenBank/DDBJ databases">
        <title>Comparative genomics of biotechnologically important yeasts.</title>
        <authorList>
            <consortium name="DOE Joint Genome Institute"/>
            <person name="Riley R."/>
            <person name="Haridas S."/>
            <person name="Wolfe K.H."/>
            <person name="Lopes M.R."/>
            <person name="Hittinger C.T."/>
            <person name="Goker M."/>
            <person name="Salamov A."/>
            <person name="Wisecaver J."/>
            <person name="Long T.M."/>
            <person name="Aerts A.L."/>
            <person name="Barry K."/>
            <person name="Choi C."/>
            <person name="Clum A."/>
            <person name="Coughlan A.Y."/>
            <person name="Deshpande S."/>
            <person name="Douglass A.P."/>
            <person name="Hanson S.J."/>
            <person name="Klenk H.-P."/>
            <person name="Labutti K."/>
            <person name="Lapidus A."/>
            <person name="Lindquist E."/>
            <person name="Lipzen A."/>
            <person name="Meier-Kolthoff J.P."/>
            <person name="Ohm R.A."/>
            <person name="Otillar R.P."/>
            <person name="Pangilinan J."/>
            <person name="Peng Y."/>
            <person name="Rokas A."/>
            <person name="Rosa C.A."/>
            <person name="Scheuner C."/>
            <person name="Sibirny A.A."/>
            <person name="Slot J.C."/>
            <person name="Stielow J.B."/>
            <person name="Sun H."/>
            <person name="Kurtzman C.P."/>
            <person name="Blackwell M."/>
            <person name="Grigoriev I.V."/>
            <person name="Jeffries T.W."/>
        </authorList>
    </citation>
    <scope>NUCLEOTIDE SEQUENCE [LARGE SCALE GENOMIC DNA]</scope>
    <source>
        <strain evidence="11">DSM 1968</strain>
    </source>
</reference>
<evidence type="ECO:0000256" key="8">
    <source>
        <dbReference type="ARBA" id="ARBA00023128"/>
    </source>
</evidence>
<dbReference type="STRING" id="1344418.A0A1D2VQG4"/>
<accession>A0A1D2VQG4</accession>
<keyword evidence="9" id="KW-0472">Membrane</keyword>
<dbReference type="GO" id="GO:0045040">
    <property type="term" value="P:protein insertion into mitochondrial outer membrane"/>
    <property type="evidence" value="ECO:0007669"/>
    <property type="project" value="EnsemblFungi"/>
</dbReference>
<keyword evidence="8" id="KW-0496">Mitochondrion</keyword>
<protein>
    <submittedName>
        <fullName evidence="10">Tom7-domain-containing protein</fullName>
    </submittedName>
</protein>